<evidence type="ECO:0000256" key="1">
    <source>
        <dbReference type="SAM" id="Coils"/>
    </source>
</evidence>
<keyword evidence="2" id="KW-0378">Hydrolase</keyword>
<reference evidence="2" key="2">
    <citation type="submission" date="2015-11" db="EMBL/GenBank/DDBJ databases">
        <authorList>
            <person name="Zhang Y."/>
            <person name="Guo Z."/>
        </authorList>
    </citation>
    <scope>NUCLEOTIDE SEQUENCE</scope>
</reference>
<keyword evidence="2" id="KW-0347">Helicase</keyword>
<evidence type="ECO:0000313" key="3">
    <source>
        <dbReference type="Proteomes" id="UP000017246"/>
    </source>
</evidence>
<keyword evidence="3" id="KW-1185">Reference proteome</keyword>
<gene>
    <name evidence="2" type="ORF">EmuJ_000902550</name>
</gene>
<dbReference type="Proteomes" id="UP000017246">
    <property type="component" value="Unassembled WGS sequence"/>
</dbReference>
<reference evidence="2" key="1">
    <citation type="journal article" date="2013" name="Nature">
        <title>The genomes of four tapeworm species reveal adaptations to parasitism.</title>
        <authorList>
            <person name="Tsai I.J."/>
            <person name="Zarowiecki M."/>
            <person name="Holroyd N."/>
            <person name="Garciarrubio A."/>
            <person name="Sanchez-Flores A."/>
            <person name="Brooks K.L."/>
            <person name="Tracey A."/>
            <person name="Bobes R.J."/>
            <person name="Fragoso G."/>
            <person name="Sciutto E."/>
            <person name="Aslett M."/>
            <person name="Beasley H."/>
            <person name="Bennett H.M."/>
            <person name="Cai J."/>
            <person name="Camicia F."/>
            <person name="Clark R."/>
            <person name="Cucher M."/>
            <person name="De Silva N."/>
            <person name="Day T.A."/>
            <person name="Deplazes P."/>
            <person name="Estrada K."/>
            <person name="Fernandez C."/>
            <person name="Holland P.W."/>
            <person name="Hou J."/>
            <person name="Hu S."/>
            <person name="Huckvale T."/>
            <person name="Hung S.S."/>
            <person name="Kamenetzky L."/>
            <person name="Keane J.A."/>
            <person name="Kiss F."/>
            <person name="Koziol U."/>
            <person name="Lambert O."/>
            <person name="Liu K."/>
            <person name="Luo X."/>
            <person name="Luo Y."/>
            <person name="Macchiaroli N."/>
            <person name="Nichol S."/>
            <person name="Paps J."/>
            <person name="Parkinson J."/>
            <person name="Pouchkina-Stantcheva N."/>
            <person name="Riddiford N."/>
            <person name="Rosenzvit M."/>
            <person name="Salinas G."/>
            <person name="Wasmuth J.D."/>
            <person name="Zamanian M."/>
            <person name="Zheng Y."/>
            <person name="Cai X."/>
            <person name="Soberon X."/>
            <person name="Olson P.D."/>
            <person name="Laclette J.P."/>
            <person name="Brehm K."/>
            <person name="Berriman M."/>
            <person name="Garciarrubio A."/>
            <person name="Bobes R.J."/>
            <person name="Fragoso G."/>
            <person name="Sanchez-Flores A."/>
            <person name="Estrada K."/>
            <person name="Cevallos M.A."/>
            <person name="Morett E."/>
            <person name="Gonzalez V."/>
            <person name="Portillo T."/>
            <person name="Ochoa-Leyva A."/>
            <person name="Jose M.V."/>
            <person name="Sciutto E."/>
            <person name="Landa A."/>
            <person name="Jimenez L."/>
            <person name="Valdes V."/>
            <person name="Carrero J.C."/>
            <person name="Larralde C."/>
            <person name="Morales-Montor J."/>
            <person name="Limon-Lason J."/>
            <person name="Soberon X."/>
            <person name="Laclette J.P."/>
        </authorList>
    </citation>
    <scope>NUCLEOTIDE SEQUENCE [LARGE SCALE GENOMIC DNA]</scope>
</reference>
<sequence>MTSSEITRPLHELFAKIYQTERESLESQQKIRGVKKRINTVKMNIHKIKQNMHEKDMEMAEQNVKLALIQSQLNIALAKKKALAETLHKLEADCTAKIRERDHLREQYNNRHNAFCELVENLESLYQRHMNK</sequence>
<dbReference type="OMA" id="YQTERES"/>
<keyword evidence="1" id="KW-0175">Coiled coil</keyword>
<keyword evidence="2" id="KW-0547">Nucleotide-binding</keyword>
<feature type="coiled-coil region" evidence="1">
    <location>
        <begin position="73"/>
        <end position="107"/>
    </location>
</feature>
<dbReference type="EMBL" id="LN902841">
    <property type="protein sequence ID" value="CDS41378.1"/>
    <property type="molecule type" value="Genomic_DNA"/>
</dbReference>
<keyword evidence="2" id="KW-0067">ATP-binding</keyword>
<dbReference type="AlphaFoldDB" id="A0A068YGL9"/>
<dbReference type="OrthoDB" id="10340501at2759"/>
<organism evidence="2 3">
    <name type="scientific">Echinococcus multilocularis</name>
    <name type="common">Fox tapeworm</name>
    <dbReference type="NCBI Taxonomy" id="6211"/>
    <lineage>
        <taxon>Eukaryota</taxon>
        <taxon>Metazoa</taxon>
        <taxon>Spiralia</taxon>
        <taxon>Lophotrochozoa</taxon>
        <taxon>Platyhelminthes</taxon>
        <taxon>Cestoda</taxon>
        <taxon>Eucestoda</taxon>
        <taxon>Cyclophyllidea</taxon>
        <taxon>Taeniidae</taxon>
        <taxon>Echinococcus</taxon>
    </lineage>
</organism>
<accession>A0A068YGL9</accession>
<name>A0A068YGL9_ECHMU</name>
<proteinExistence type="predicted"/>
<dbReference type="GO" id="GO:0004386">
    <property type="term" value="F:helicase activity"/>
    <property type="evidence" value="ECO:0007669"/>
    <property type="project" value="UniProtKB-KW"/>
</dbReference>
<protein>
    <submittedName>
        <fullName evidence="2">DEAD box ATP-dependent RNA helicase family member protein</fullName>
    </submittedName>
</protein>
<evidence type="ECO:0000313" key="2">
    <source>
        <dbReference type="EMBL" id="CDS41378.1"/>
    </source>
</evidence>